<dbReference type="SUPFAM" id="SSF56801">
    <property type="entry name" value="Acetyl-CoA synthetase-like"/>
    <property type="match status" value="1"/>
</dbReference>
<organism evidence="3 4">
    <name type="scientific">Streptomyces plumbiresistens</name>
    <dbReference type="NCBI Taxonomy" id="511811"/>
    <lineage>
        <taxon>Bacteria</taxon>
        <taxon>Bacillati</taxon>
        <taxon>Actinomycetota</taxon>
        <taxon>Actinomycetes</taxon>
        <taxon>Kitasatosporales</taxon>
        <taxon>Streptomycetaceae</taxon>
        <taxon>Streptomyces</taxon>
    </lineage>
</organism>
<dbReference type="RefSeq" id="WP_345570514.1">
    <property type="nucleotide sequence ID" value="NZ_BAAAZX010000037.1"/>
</dbReference>
<dbReference type="Pfam" id="PF13193">
    <property type="entry name" value="AMP-binding_C"/>
    <property type="match status" value="1"/>
</dbReference>
<gene>
    <name evidence="3" type="ORF">GCM10022232_83110</name>
</gene>
<proteinExistence type="predicted"/>
<dbReference type="Gene3D" id="3.40.50.12780">
    <property type="entry name" value="N-terminal domain of ligase-like"/>
    <property type="match status" value="1"/>
</dbReference>
<dbReference type="PANTHER" id="PTHR43767">
    <property type="entry name" value="LONG-CHAIN-FATTY-ACID--COA LIGASE"/>
    <property type="match status" value="1"/>
</dbReference>
<keyword evidence="4" id="KW-1185">Reference proteome</keyword>
<evidence type="ECO:0000259" key="1">
    <source>
        <dbReference type="Pfam" id="PF00501"/>
    </source>
</evidence>
<comment type="caution">
    <text evidence="3">The sequence shown here is derived from an EMBL/GenBank/DDBJ whole genome shotgun (WGS) entry which is preliminary data.</text>
</comment>
<dbReference type="PROSITE" id="PS00455">
    <property type="entry name" value="AMP_BINDING"/>
    <property type="match status" value="1"/>
</dbReference>
<dbReference type="InterPro" id="IPR000873">
    <property type="entry name" value="AMP-dep_synth/lig_dom"/>
</dbReference>
<reference evidence="4" key="1">
    <citation type="journal article" date="2019" name="Int. J. Syst. Evol. Microbiol.">
        <title>The Global Catalogue of Microorganisms (GCM) 10K type strain sequencing project: providing services to taxonomists for standard genome sequencing and annotation.</title>
        <authorList>
            <consortium name="The Broad Institute Genomics Platform"/>
            <consortium name="The Broad Institute Genome Sequencing Center for Infectious Disease"/>
            <person name="Wu L."/>
            <person name="Ma J."/>
        </authorList>
    </citation>
    <scope>NUCLEOTIDE SEQUENCE [LARGE SCALE GENOMIC DNA]</scope>
    <source>
        <strain evidence="4">JCM 16924</strain>
    </source>
</reference>
<accession>A0ABP7TEF1</accession>
<name>A0ABP7TEF1_9ACTN</name>
<dbReference type="InterPro" id="IPR020845">
    <property type="entry name" value="AMP-binding_CS"/>
</dbReference>
<dbReference type="Pfam" id="PF00501">
    <property type="entry name" value="AMP-binding"/>
    <property type="match status" value="1"/>
</dbReference>
<dbReference type="InterPro" id="IPR045851">
    <property type="entry name" value="AMP-bd_C_sf"/>
</dbReference>
<sequence>MSVNPTEVPGIRYGELVERRAARQPDRPAILFDGTAMTYRELSERISAFHAALLEVGVRPGNRVLCMSGNRPEILIALFATGRCGAIFVPVNPAAPAIEIAGLVRDSAPAVALWDEDTRVVLEQAVGLSGCEGDSPPVRLRSIDAPRPVPAIAPAPHPVGPDDPAQLIYTSGTTGTPKGVVLTHGALFWNQINLLLGLDVCSDDVTLVNTPMFHVAGLNTLAVATLGKGGTVVLHRRFDAEACLRAVREHRVTTLFAVPTMLGLLSRHDAFPAADLSSLRWILSGGSALPPDAVTVWARLGVPVLASYGLSEALSVSFRTPTQAAAKAVSSGPPALLTELCVVGPDGSALDPGEIGEVVVRGSHVAAGYWNRPDATEEAFRDDGLHTGDRGMIDADGSVVIMGRIKDMIITGGENVDPVEVEHAVAAHPAVAEAVVVGVADPLWGECVGVVIVPAGPNPPSLSELQEFLAPRISRYKVPRRLQTADTLPRTPAGKILRTEVGRLLNDHGDTSPAKTP</sequence>
<evidence type="ECO:0000313" key="4">
    <source>
        <dbReference type="Proteomes" id="UP001500456"/>
    </source>
</evidence>
<dbReference type="EMBL" id="BAAAZX010000037">
    <property type="protein sequence ID" value="GAA4025060.1"/>
    <property type="molecule type" value="Genomic_DNA"/>
</dbReference>
<protein>
    <submittedName>
        <fullName evidence="3">Long-chain fatty acid--CoA ligase</fullName>
    </submittedName>
</protein>
<feature type="domain" description="AMP-dependent synthetase/ligase" evidence="1">
    <location>
        <begin position="18"/>
        <end position="370"/>
    </location>
</feature>
<feature type="domain" description="AMP-binding enzyme C-terminal" evidence="2">
    <location>
        <begin position="420"/>
        <end position="495"/>
    </location>
</feature>
<evidence type="ECO:0000313" key="3">
    <source>
        <dbReference type="EMBL" id="GAA4025060.1"/>
    </source>
</evidence>
<dbReference type="Proteomes" id="UP001500456">
    <property type="component" value="Unassembled WGS sequence"/>
</dbReference>
<dbReference type="InterPro" id="IPR042099">
    <property type="entry name" value="ANL_N_sf"/>
</dbReference>
<evidence type="ECO:0000259" key="2">
    <source>
        <dbReference type="Pfam" id="PF13193"/>
    </source>
</evidence>
<dbReference type="PANTHER" id="PTHR43767:SF7">
    <property type="entry name" value="MEDIUM_LONG-CHAIN-FATTY-ACID--COA LIGASE FADD8"/>
    <property type="match status" value="1"/>
</dbReference>
<dbReference type="Gene3D" id="3.30.300.30">
    <property type="match status" value="1"/>
</dbReference>
<dbReference type="GO" id="GO:0016874">
    <property type="term" value="F:ligase activity"/>
    <property type="evidence" value="ECO:0007669"/>
    <property type="project" value="UniProtKB-KW"/>
</dbReference>
<dbReference type="InterPro" id="IPR025110">
    <property type="entry name" value="AMP-bd_C"/>
</dbReference>
<dbReference type="InterPro" id="IPR050237">
    <property type="entry name" value="ATP-dep_AMP-bd_enzyme"/>
</dbReference>
<keyword evidence="3" id="KW-0436">Ligase</keyword>